<accession>X0UUB7</accession>
<gene>
    <name evidence="1" type="ORF">S01H1_40174</name>
</gene>
<sequence>MKGIKYTMEDVLALSSQMGFKFLSRSFQNVRDKCDWQCCKCGHQWEAAIYRIKDCKGCPRCTKRIYTKEDVMQLTQKKNITLLSKKYSNISGQYKWKCNKCNYKW</sequence>
<dbReference type="AlphaFoldDB" id="X0UUB7"/>
<organism evidence="1">
    <name type="scientific">marine sediment metagenome</name>
    <dbReference type="NCBI Taxonomy" id="412755"/>
    <lineage>
        <taxon>unclassified sequences</taxon>
        <taxon>metagenomes</taxon>
        <taxon>ecological metagenomes</taxon>
    </lineage>
</organism>
<proteinExistence type="predicted"/>
<dbReference type="EMBL" id="BARS01025416">
    <property type="protein sequence ID" value="GAG03893.1"/>
    <property type="molecule type" value="Genomic_DNA"/>
</dbReference>
<feature type="non-terminal residue" evidence="1">
    <location>
        <position position="105"/>
    </location>
</feature>
<evidence type="ECO:0000313" key="1">
    <source>
        <dbReference type="EMBL" id="GAG03893.1"/>
    </source>
</evidence>
<name>X0UUB7_9ZZZZ</name>
<reference evidence="1" key="1">
    <citation type="journal article" date="2014" name="Front. Microbiol.">
        <title>High frequency of phylogenetically diverse reductive dehalogenase-homologous genes in deep subseafloor sedimentary metagenomes.</title>
        <authorList>
            <person name="Kawai M."/>
            <person name="Futagami T."/>
            <person name="Toyoda A."/>
            <person name="Takaki Y."/>
            <person name="Nishi S."/>
            <person name="Hori S."/>
            <person name="Arai W."/>
            <person name="Tsubouchi T."/>
            <person name="Morono Y."/>
            <person name="Uchiyama I."/>
            <person name="Ito T."/>
            <person name="Fujiyama A."/>
            <person name="Inagaki F."/>
            <person name="Takami H."/>
        </authorList>
    </citation>
    <scope>NUCLEOTIDE SEQUENCE</scope>
    <source>
        <strain evidence="1">Expedition CK06-06</strain>
    </source>
</reference>
<evidence type="ECO:0008006" key="2">
    <source>
        <dbReference type="Google" id="ProtNLM"/>
    </source>
</evidence>
<protein>
    <recommendedName>
        <fullName evidence="2">Zinc-ribbon domain-containing protein</fullName>
    </recommendedName>
</protein>
<comment type="caution">
    <text evidence="1">The sequence shown here is derived from an EMBL/GenBank/DDBJ whole genome shotgun (WGS) entry which is preliminary data.</text>
</comment>